<sequence>MDNGPEFISTALAEWAEENKVELEFIRPGKPTENSYIELFNRTYRTEILNMYVFKTLSKVRELTEKCMMEYNDERPHDSLHNLTPWEYLAKHERC</sequence>
<dbReference type="Proteomes" id="UP000236721">
    <property type="component" value="Unassembled WGS sequence"/>
</dbReference>
<evidence type="ECO:0000259" key="1">
    <source>
        <dbReference type="PROSITE" id="PS50994"/>
    </source>
</evidence>
<dbReference type="AlphaFoldDB" id="A0A1H6CMQ9"/>
<dbReference type="Gene3D" id="3.30.420.10">
    <property type="entry name" value="Ribonuclease H-like superfamily/Ribonuclease H"/>
    <property type="match status" value="1"/>
</dbReference>
<dbReference type="EMBL" id="FNVG01000047">
    <property type="protein sequence ID" value="SEG74242.1"/>
    <property type="molecule type" value="Genomic_DNA"/>
</dbReference>
<accession>A0A1H6CMQ9</accession>
<dbReference type="PANTHER" id="PTHR47515:SF3">
    <property type="entry name" value="INTEGRASE CORE DOMAIN PROTEIN"/>
    <property type="match status" value="1"/>
</dbReference>
<dbReference type="Pfam" id="PF13683">
    <property type="entry name" value="rve_3"/>
    <property type="match status" value="1"/>
</dbReference>
<dbReference type="InterPro" id="IPR001584">
    <property type="entry name" value="Integrase_cat-core"/>
</dbReference>
<name>A0A1H6CMQ9_9VIBR</name>
<dbReference type="PANTHER" id="PTHR47515">
    <property type="entry name" value="LOW CALCIUM RESPONSE LOCUS PROTEIN T"/>
    <property type="match status" value="1"/>
</dbReference>
<protein>
    <submittedName>
        <fullName evidence="2">Integrase core domain-containing protein</fullName>
    </submittedName>
</protein>
<dbReference type="GO" id="GO:0015074">
    <property type="term" value="P:DNA integration"/>
    <property type="evidence" value="ECO:0007669"/>
    <property type="project" value="InterPro"/>
</dbReference>
<dbReference type="GO" id="GO:0003676">
    <property type="term" value="F:nucleic acid binding"/>
    <property type="evidence" value="ECO:0007669"/>
    <property type="project" value="InterPro"/>
</dbReference>
<dbReference type="SUPFAM" id="SSF53098">
    <property type="entry name" value="Ribonuclease H-like"/>
    <property type="match status" value="1"/>
</dbReference>
<organism evidence="2 3">
    <name type="scientific">Vibrio hangzhouensis</name>
    <dbReference type="NCBI Taxonomy" id="462991"/>
    <lineage>
        <taxon>Bacteria</taxon>
        <taxon>Pseudomonadati</taxon>
        <taxon>Pseudomonadota</taxon>
        <taxon>Gammaproteobacteria</taxon>
        <taxon>Vibrionales</taxon>
        <taxon>Vibrionaceae</taxon>
        <taxon>Vibrio</taxon>
    </lineage>
</organism>
<reference evidence="3" key="1">
    <citation type="submission" date="2016-10" db="EMBL/GenBank/DDBJ databases">
        <authorList>
            <person name="Varghese N."/>
            <person name="Submissions S."/>
        </authorList>
    </citation>
    <scope>NUCLEOTIDE SEQUENCE [LARGE SCALE GENOMIC DNA]</scope>
    <source>
        <strain evidence="3">CGMCC 1.7062</strain>
    </source>
</reference>
<evidence type="ECO:0000313" key="2">
    <source>
        <dbReference type="EMBL" id="SEG74242.1"/>
    </source>
</evidence>
<dbReference type="InterPro" id="IPR012337">
    <property type="entry name" value="RNaseH-like_sf"/>
</dbReference>
<proteinExistence type="predicted"/>
<keyword evidence="3" id="KW-1185">Reference proteome</keyword>
<feature type="domain" description="Integrase catalytic" evidence="1">
    <location>
        <begin position="1"/>
        <end position="93"/>
    </location>
</feature>
<dbReference type="InterPro" id="IPR036397">
    <property type="entry name" value="RNaseH_sf"/>
</dbReference>
<dbReference type="PROSITE" id="PS50994">
    <property type="entry name" value="INTEGRASE"/>
    <property type="match status" value="1"/>
</dbReference>
<evidence type="ECO:0000313" key="3">
    <source>
        <dbReference type="Proteomes" id="UP000236721"/>
    </source>
</evidence>
<gene>
    <name evidence="2" type="ORF">SAMN04488244_1474</name>
</gene>